<keyword evidence="4 11" id="KW-0812">Transmembrane</keyword>
<dbReference type="GO" id="GO:0031201">
    <property type="term" value="C:SNARE complex"/>
    <property type="evidence" value="ECO:0007669"/>
    <property type="project" value="TreeGrafter"/>
</dbReference>
<feature type="compositionally biased region" description="Low complexity" evidence="10">
    <location>
        <begin position="204"/>
        <end position="222"/>
    </location>
</feature>
<dbReference type="PANTHER" id="PTHR13050:SF7">
    <property type="entry name" value="VESICLE TRANSPORT PROTEIN USE1"/>
    <property type="match status" value="1"/>
</dbReference>
<evidence type="ECO:0000256" key="3">
    <source>
        <dbReference type="ARBA" id="ARBA00022448"/>
    </source>
</evidence>
<evidence type="ECO:0000256" key="11">
    <source>
        <dbReference type="SAM" id="Phobius"/>
    </source>
</evidence>
<dbReference type="GO" id="GO:0005484">
    <property type="term" value="F:SNAP receptor activity"/>
    <property type="evidence" value="ECO:0007669"/>
    <property type="project" value="TreeGrafter"/>
</dbReference>
<comment type="caution">
    <text evidence="12">The sequence shown here is derived from an EMBL/GenBank/DDBJ whole genome shotgun (WGS) entry which is preliminary data.</text>
</comment>
<dbReference type="AlphaFoldDB" id="A0A9P1MD77"/>
<organism evidence="12 13">
    <name type="scientific">Parascedosporium putredinis</name>
    <dbReference type="NCBI Taxonomy" id="1442378"/>
    <lineage>
        <taxon>Eukaryota</taxon>
        <taxon>Fungi</taxon>
        <taxon>Dikarya</taxon>
        <taxon>Ascomycota</taxon>
        <taxon>Pezizomycotina</taxon>
        <taxon>Sordariomycetes</taxon>
        <taxon>Hypocreomycetidae</taxon>
        <taxon>Microascales</taxon>
        <taxon>Microascaceae</taxon>
        <taxon>Parascedosporium</taxon>
    </lineage>
</organism>
<evidence type="ECO:0000313" key="13">
    <source>
        <dbReference type="Proteomes" id="UP000838763"/>
    </source>
</evidence>
<evidence type="ECO:0000256" key="10">
    <source>
        <dbReference type="SAM" id="MobiDB-lite"/>
    </source>
</evidence>
<evidence type="ECO:0000256" key="8">
    <source>
        <dbReference type="ARBA" id="ARBA00022989"/>
    </source>
</evidence>
<keyword evidence="3" id="KW-0813">Transport</keyword>
<dbReference type="OrthoDB" id="3231855at2759"/>
<feature type="compositionally biased region" description="Low complexity" evidence="10">
    <location>
        <begin position="244"/>
        <end position="253"/>
    </location>
</feature>
<evidence type="ECO:0000256" key="9">
    <source>
        <dbReference type="ARBA" id="ARBA00023136"/>
    </source>
</evidence>
<comment type="similarity">
    <text evidence="2">Belongs to the USE1 family.</text>
</comment>
<feature type="compositionally biased region" description="Polar residues" evidence="10">
    <location>
        <begin position="175"/>
        <end position="187"/>
    </location>
</feature>
<gene>
    <name evidence="12" type="ORF">PPNO1_LOCUS8715</name>
</gene>
<dbReference type="Proteomes" id="UP000838763">
    <property type="component" value="Unassembled WGS sequence"/>
</dbReference>
<comment type="subcellular location">
    <subcellularLocation>
        <location evidence="1">Endoplasmic reticulum membrane</location>
        <topology evidence="1">Single-pass type IV membrane protein</topology>
    </subcellularLocation>
</comment>
<name>A0A9P1MD77_9PEZI</name>
<evidence type="ECO:0000256" key="1">
    <source>
        <dbReference type="ARBA" id="ARBA00004163"/>
    </source>
</evidence>
<sequence length="361" mass="39855">MPSAAEPLVTGSVDQTNAELGQLLLRLQSEILFVDPAREKRLRSSQLERARIDRNLQYARSMLTKLEHESMGLKAQLTKHDLHVDLNRKREMFEILADRLEDLNQLELSDDDDDSDFDGEDILAGIIATPSDSLDSQSADPHAASQTDDEGIPPPPSVLAQQERPPRPESEPDPGSTQSRGSSDAQFTPTSSPTNTTASVSLDANLAASQSSLRARRSAPQSESYSTARNTLLSRRRGASSVGTAPATTRTSTATAEAILDNQRAEQEALVDNILQYATALRDNSQRFNDTLEKDKAVLERAGEGMDRTETGIETARRRMNVLTKMTEGKGWWGRMLLFAWVYGLMVALLLVVFVLPKFRF</sequence>
<feature type="compositionally biased region" description="Polar residues" evidence="10">
    <location>
        <begin position="130"/>
        <end position="139"/>
    </location>
</feature>
<evidence type="ECO:0000256" key="4">
    <source>
        <dbReference type="ARBA" id="ARBA00022692"/>
    </source>
</evidence>
<feature type="region of interest" description="Disordered" evidence="10">
    <location>
        <begin position="129"/>
        <end position="253"/>
    </location>
</feature>
<dbReference type="SUPFAM" id="SSF58038">
    <property type="entry name" value="SNARE fusion complex"/>
    <property type="match status" value="1"/>
</dbReference>
<dbReference type="GO" id="GO:0015031">
    <property type="term" value="P:protein transport"/>
    <property type="evidence" value="ECO:0007669"/>
    <property type="project" value="UniProtKB-KW"/>
</dbReference>
<evidence type="ECO:0000256" key="7">
    <source>
        <dbReference type="ARBA" id="ARBA00022927"/>
    </source>
</evidence>
<keyword evidence="5" id="KW-0256">Endoplasmic reticulum</keyword>
<feature type="compositionally biased region" description="Low complexity" evidence="10">
    <location>
        <begin position="188"/>
        <end position="197"/>
    </location>
</feature>
<dbReference type="InterPro" id="IPR019150">
    <property type="entry name" value="Vesicle_transport_protein_Use1"/>
</dbReference>
<evidence type="ECO:0000256" key="2">
    <source>
        <dbReference type="ARBA" id="ARBA00007891"/>
    </source>
</evidence>
<evidence type="ECO:0000256" key="5">
    <source>
        <dbReference type="ARBA" id="ARBA00022824"/>
    </source>
</evidence>
<accession>A0A9P1MD77</accession>
<dbReference type="EMBL" id="CALLCH030000019">
    <property type="protein sequence ID" value="CAI4219144.1"/>
    <property type="molecule type" value="Genomic_DNA"/>
</dbReference>
<reference evidence="12" key="1">
    <citation type="submission" date="2022-11" db="EMBL/GenBank/DDBJ databases">
        <authorList>
            <person name="Scott C."/>
            <person name="Bruce N."/>
        </authorList>
    </citation>
    <scope>NUCLEOTIDE SEQUENCE</scope>
</reference>
<feature type="compositionally biased region" description="Polar residues" evidence="10">
    <location>
        <begin position="223"/>
        <end position="233"/>
    </location>
</feature>
<protein>
    <recommendedName>
        <fullName evidence="14">Synaptobrevin</fullName>
    </recommendedName>
</protein>
<evidence type="ECO:0000313" key="12">
    <source>
        <dbReference type="EMBL" id="CAI4219144.1"/>
    </source>
</evidence>
<proteinExistence type="inferred from homology"/>
<keyword evidence="9 11" id="KW-0472">Membrane</keyword>
<keyword evidence="13" id="KW-1185">Reference proteome</keyword>
<evidence type="ECO:0008006" key="14">
    <source>
        <dbReference type="Google" id="ProtNLM"/>
    </source>
</evidence>
<feature type="transmembrane region" description="Helical" evidence="11">
    <location>
        <begin position="332"/>
        <end position="356"/>
    </location>
</feature>
<evidence type="ECO:0000256" key="6">
    <source>
        <dbReference type="ARBA" id="ARBA00022892"/>
    </source>
</evidence>
<dbReference type="PANTHER" id="PTHR13050">
    <property type="entry name" value="USE1-LIKE PROTEIN"/>
    <property type="match status" value="1"/>
</dbReference>
<dbReference type="GO" id="GO:0005789">
    <property type="term" value="C:endoplasmic reticulum membrane"/>
    <property type="evidence" value="ECO:0007669"/>
    <property type="project" value="UniProtKB-SubCell"/>
</dbReference>
<keyword evidence="8 11" id="KW-1133">Transmembrane helix</keyword>
<dbReference type="GO" id="GO:0006890">
    <property type="term" value="P:retrograde vesicle-mediated transport, Golgi to endoplasmic reticulum"/>
    <property type="evidence" value="ECO:0007669"/>
    <property type="project" value="TreeGrafter"/>
</dbReference>
<keyword evidence="7" id="KW-0653">Protein transport</keyword>
<keyword evidence="6" id="KW-0931">ER-Golgi transport</keyword>